<dbReference type="Pfam" id="PF02263">
    <property type="entry name" value="GBP"/>
    <property type="match status" value="1"/>
</dbReference>
<dbReference type="PROSITE" id="PS51715">
    <property type="entry name" value="G_GB1_RHD3"/>
    <property type="match status" value="1"/>
</dbReference>
<evidence type="ECO:0000256" key="3">
    <source>
        <dbReference type="ARBA" id="ARBA00022801"/>
    </source>
</evidence>
<dbReference type="InterPro" id="IPR027417">
    <property type="entry name" value="P-loop_NTPase"/>
</dbReference>
<dbReference type="InterPro" id="IPR036543">
    <property type="entry name" value="Guanylate-bd_C_sf"/>
</dbReference>
<dbReference type="SUPFAM" id="SSF52540">
    <property type="entry name" value="P-loop containing nucleoside triphosphate hydrolases"/>
    <property type="match status" value="1"/>
</dbReference>
<keyword evidence="11" id="KW-1185">Reference proteome</keyword>
<feature type="transmembrane region" description="Helical" evidence="8">
    <location>
        <begin position="20"/>
        <end position="37"/>
    </location>
</feature>
<dbReference type="SUPFAM" id="SSF48340">
    <property type="entry name" value="Interferon-induced guanylate-binding protein 1 (GBP1), C-terminal domain"/>
    <property type="match status" value="1"/>
</dbReference>
<keyword evidence="8" id="KW-0812">Transmembrane</keyword>
<keyword evidence="3" id="KW-0378">Hydrolase</keyword>
<feature type="domain" description="GB1/RHD3-type G" evidence="9">
    <location>
        <begin position="25"/>
        <end position="281"/>
    </location>
</feature>
<evidence type="ECO:0000256" key="4">
    <source>
        <dbReference type="ARBA" id="ARBA00022859"/>
    </source>
</evidence>
<dbReference type="EMBL" id="JASSZA010000007">
    <property type="protein sequence ID" value="KAK2107068.1"/>
    <property type="molecule type" value="Genomic_DNA"/>
</dbReference>
<keyword evidence="5" id="KW-0342">GTP-binding</keyword>
<accession>A0ABQ9VCJ0</accession>
<dbReference type="Gene3D" id="3.40.50.300">
    <property type="entry name" value="P-loop containing nucleotide triphosphate hydrolases"/>
    <property type="match status" value="1"/>
</dbReference>
<dbReference type="Gene3D" id="1.20.1000.10">
    <property type="entry name" value="Guanylate-binding protein, C-terminal domain"/>
    <property type="match status" value="1"/>
</dbReference>
<comment type="caution">
    <text evidence="10">The sequence shown here is derived from an EMBL/GenBank/DDBJ whole genome shotgun (WGS) entry which is preliminary data.</text>
</comment>
<keyword evidence="1" id="KW-0399">Innate immunity</keyword>
<reference evidence="10 11" key="1">
    <citation type="submission" date="2023-05" db="EMBL/GenBank/DDBJ databases">
        <title>B98-5 Cell Line De Novo Hybrid Assembly: An Optical Mapping Approach.</title>
        <authorList>
            <person name="Kananen K."/>
            <person name="Auerbach J.A."/>
            <person name="Kautto E."/>
            <person name="Blachly J.S."/>
        </authorList>
    </citation>
    <scope>NUCLEOTIDE SEQUENCE [LARGE SCALE GENOMIC DNA]</scope>
    <source>
        <strain evidence="10">B95-8</strain>
        <tissue evidence="10">Cell line</tissue>
    </source>
</reference>
<feature type="coiled-coil region" evidence="7">
    <location>
        <begin position="502"/>
        <end position="551"/>
    </location>
</feature>
<organism evidence="10 11">
    <name type="scientific">Saguinus oedipus</name>
    <name type="common">Cotton-top tamarin</name>
    <name type="synonym">Oedipomidas oedipus</name>
    <dbReference type="NCBI Taxonomy" id="9490"/>
    <lineage>
        <taxon>Eukaryota</taxon>
        <taxon>Metazoa</taxon>
        <taxon>Chordata</taxon>
        <taxon>Craniata</taxon>
        <taxon>Vertebrata</taxon>
        <taxon>Euteleostomi</taxon>
        <taxon>Mammalia</taxon>
        <taxon>Eutheria</taxon>
        <taxon>Euarchontoglires</taxon>
        <taxon>Primates</taxon>
        <taxon>Haplorrhini</taxon>
        <taxon>Platyrrhini</taxon>
        <taxon>Cebidae</taxon>
        <taxon>Callitrichinae</taxon>
        <taxon>Saguinus</taxon>
    </lineage>
</organism>
<keyword evidence="7" id="KW-0175">Coiled coil</keyword>
<evidence type="ECO:0000256" key="7">
    <source>
        <dbReference type="SAM" id="Coils"/>
    </source>
</evidence>
<dbReference type="InterPro" id="IPR037684">
    <property type="entry name" value="GBP_C"/>
</dbReference>
<dbReference type="Pfam" id="PF02841">
    <property type="entry name" value="GBP_C"/>
    <property type="match status" value="1"/>
</dbReference>
<name>A0ABQ9VCJ0_SAGOE</name>
<evidence type="ECO:0000256" key="1">
    <source>
        <dbReference type="ARBA" id="ARBA00022588"/>
    </source>
</evidence>
<protein>
    <submittedName>
        <fullName evidence="10">Guanine nucleotide-binding protein subunit beta</fullName>
    </submittedName>
</protein>
<dbReference type="Proteomes" id="UP001266305">
    <property type="component" value="Unassembled WGS sequence"/>
</dbReference>
<proteinExistence type="inferred from homology"/>
<evidence type="ECO:0000259" key="9">
    <source>
        <dbReference type="PROSITE" id="PS51715"/>
    </source>
</evidence>
<evidence type="ECO:0000256" key="6">
    <source>
        <dbReference type="PROSITE-ProRule" id="PRU01052"/>
    </source>
</evidence>
<comment type="similarity">
    <text evidence="6">Belongs to the TRAFAC class dynamin-like GTPase superfamily. GB1/RHD3 GTPase family.</text>
</comment>
<dbReference type="CDD" id="cd16269">
    <property type="entry name" value="GBP_C"/>
    <property type="match status" value="1"/>
</dbReference>
<keyword evidence="2" id="KW-0547">Nucleotide-binding</keyword>
<dbReference type="InterPro" id="IPR003191">
    <property type="entry name" value="Guanylate-bd/ATL_C"/>
</dbReference>
<keyword evidence="4" id="KW-0391">Immunity</keyword>
<dbReference type="InterPro" id="IPR015894">
    <property type="entry name" value="Guanylate-bd_N"/>
</dbReference>
<keyword evidence="8" id="KW-0472">Membrane</keyword>
<evidence type="ECO:0000256" key="2">
    <source>
        <dbReference type="ARBA" id="ARBA00022741"/>
    </source>
</evidence>
<dbReference type="CDD" id="cd01851">
    <property type="entry name" value="GBP"/>
    <property type="match status" value="1"/>
</dbReference>
<dbReference type="PANTHER" id="PTHR10751">
    <property type="entry name" value="GUANYLATE BINDING PROTEIN"/>
    <property type="match status" value="1"/>
</dbReference>
<feature type="coiled-coil region" evidence="7">
    <location>
        <begin position="589"/>
        <end position="619"/>
    </location>
</feature>
<sequence length="632" mass="72344">MCLIENTNGRLMTNPEALKILSSIMQPVVVVAIVGLYRTGKSYLMNKLAGEKKGFSLGSTVQSHTKGIWMWCVSHPKKPDHILVLLDTEGLGDVEKGDNQNDSWIFALAILLSSTFVYNSMGTINQQAMDQLQYPFVNQNSTWLLSYVTELTDRIRSKSSPDENDYEVDESADFVSFFPDFVWTLRDFSLDLEANGQPITADEYLEYSLKLKKGTSEKAKNFNLPRLCIRKFFPKKKCFAFDRPVHGKKLRQLEKLHDAELDPEFVLQVANFCSYIFTHSKTKTLSGGIKVNGPRLETLVLTYVNAISSGDLPCMENAVLALAQIENSAAVQKAIAHYDQQMGQKVQLPMETLQELLDLHRDSEREAIEVFIRSSFKDVDHLFQKELAAQLDKKRDDFCEQNRKASSDRCSALLQDIFSPLEDEVKAGIYSKPGGYRLFIQKLQELKKKFYEEPNKGIQAEEMLQMYLKSKESMTDAILQTDQTLTTKEKDIEVERVKAESAQASTKMLEEMQRKNEQMMEQKERSYQEHVKQLTEKIERDRAQLLQEQETTLALKLQFVLSCELCAEIQYGQSGTRVSSLSSTTPDAKEQERLLKEGFENESRRMQNEIRNLQNAMKKAFFPSLPRRCTIS</sequence>
<evidence type="ECO:0000313" key="11">
    <source>
        <dbReference type="Proteomes" id="UP001266305"/>
    </source>
</evidence>
<gene>
    <name evidence="10" type="primary">GBP1</name>
    <name evidence="10" type="ORF">P7K49_016582</name>
</gene>
<evidence type="ECO:0000256" key="5">
    <source>
        <dbReference type="ARBA" id="ARBA00023134"/>
    </source>
</evidence>
<evidence type="ECO:0000256" key="8">
    <source>
        <dbReference type="SAM" id="Phobius"/>
    </source>
</evidence>
<evidence type="ECO:0000313" key="10">
    <source>
        <dbReference type="EMBL" id="KAK2107068.1"/>
    </source>
</evidence>
<dbReference type="InterPro" id="IPR030386">
    <property type="entry name" value="G_GB1_RHD3_dom"/>
</dbReference>
<keyword evidence="8" id="KW-1133">Transmembrane helix</keyword>